<evidence type="ECO:0000256" key="1">
    <source>
        <dbReference type="SAM" id="MobiDB-lite"/>
    </source>
</evidence>
<feature type="region of interest" description="Disordered" evidence="1">
    <location>
        <begin position="317"/>
        <end position="337"/>
    </location>
</feature>
<gene>
    <name evidence="2" type="ORF">SZN_11353</name>
</gene>
<evidence type="ECO:0000313" key="2">
    <source>
        <dbReference type="EMBL" id="EGX59661.1"/>
    </source>
</evidence>
<evidence type="ECO:0000313" key="3">
    <source>
        <dbReference type="Proteomes" id="UP000004217"/>
    </source>
</evidence>
<reference evidence="2 3" key="1">
    <citation type="submission" date="2011-08" db="EMBL/GenBank/DDBJ databases">
        <authorList>
            <person name="Lin Y."/>
            <person name="Hao X."/>
            <person name="Johnstone L."/>
            <person name="Miller S.J."/>
            <person name="Wei G."/>
            <person name="Rensing C."/>
        </authorList>
    </citation>
    <scope>NUCLEOTIDE SEQUENCE [LARGE SCALE GENOMIC DNA]</scope>
    <source>
        <strain evidence="2 3">K42</strain>
    </source>
</reference>
<dbReference type="EMBL" id="AGBF01000026">
    <property type="protein sequence ID" value="EGX59661.1"/>
    <property type="molecule type" value="Genomic_DNA"/>
</dbReference>
<organism evidence="2 3">
    <name type="scientific">Streptomyces zinciresistens K42</name>
    <dbReference type="NCBI Taxonomy" id="700597"/>
    <lineage>
        <taxon>Bacteria</taxon>
        <taxon>Bacillati</taxon>
        <taxon>Actinomycetota</taxon>
        <taxon>Actinomycetes</taxon>
        <taxon>Kitasatosporales</taxon>
        <taxon>Streptomycetaceae</taxon>
        <taxon>Streptomyces</taxon>
    </lineage>
</organism>
<feature type="compositionally biased region" description="Polar residues" evidence="1">
    <location>
        <begin position="205"/>
        <end position="214"/>
    </location>
</feature>
<name>G2G9V0_9ACTN</name>
<feature type="compositionally biased region" description="Low complexity" evidence="1">
    <location>
        <begin position="441"/>
        <end position="461"/>
    </location>
</feature>
<feature type="region of interest" description="Disordered" evidence="1">
    <location>
        <begin position="391"/>
        <end position="461"/>
    </location>
</feature>
<comment type="caution">
    <text evidence="2">The sequence shown here is derived from an EMBL/GenBank/DDBJ whole genome shotgun (WGS) entry which is preliminary data.</text>
</comment>
<feature type="compositionally biased region" description="Basic and acidic residues" evidence="1">
    <location>
        <begin position="219"/>
        <end position="234"/>
    </location>
</feature>
<proteinExistence type="predicted"/>
<dbReference type="RefSeq" id="WP_007494380.1">
    <property type="nucleotide sequence ID" value="NZ_AGBF01000026.1"/>
</dbReference>
<dbReference type="AlphaFoldDB" id="G2G9V0"/>
<keyword evidence="3" id="KW-1185">Reference proteome</keyword>
<dbReference type="Proteomes" id="UP000004217">
    <property type="component" value="Unassembled WGS sequence"/>
</dbReference>
<dbReference type="PATRIC" id="fig|700597.3.peg.2223"/>
<sequence length="461" mass="51575">MIPANSKIKQTTVEKIAKRYHVSGSTAASWTLEETFPPCLDKGWGKTQLYDEAAVDEWVLEHKPEAWVVAHPKQKEKATALPAGGPKDLLPLRHIGVLEGRFLSREPTPVATLRTYISRGVLARPDRRAGDGGQPEVTEDMWFRETAYNYITRPRRVRRKTGKSDGERREPSEFLQRYFEENPGLLTLEKIAELDGREHDREPTALSTLDNYISQGKLARPDRKPGDGETPDVDERMWMPESVLPYLCRPDSRHGAPKPAQEEAAAVEASEFLQRYFEENPGLLTLEKIAELDGREQGRPKATALSTLKVYISQGKLARPDRKPGDGKTPAVDEPMWTPEAALPFLATPRQARKEAPAAPAEGELREPSAALKRYFEKNPGLLTLEKIAELDGKEQGRSKPTALSTMRAYRSRGLLAPPDRLPNDGKTPEVDEPMWTPESARPYLLRPLGRRGAAATKSDQ</sequence>
<accession>G2G9V0</accession>
<feature type="region of interest" description="Disordered" evidence="1">
    <location>
        <begin position="349"/>
        <end position="368"/>
    </location>
</feature>
<feature type="region of interest" description="Disordered" evidence="1">
    <location>
        <begin position="198"/>
        <end position="234"/>
    </location>
</feature>
<protein>
    <submittedName>
        <fullName evidence="2">Uncharacterized protein</fullName>
    </submittedName>
</protein>